<evidence type="ECO:0000259" key="12">
    <source>
        <dbReference type="PROSITE" id="PS50942"/>
    </source>
</evidence>
<dbReference type="FunFam" id="1.25.40.90:FF:000006">
    <property type="entry name" value="Clathrin interactor 1"/>
    <property type="match status" value="1"/>
</dbReference>
<dbReference type="GO" id="GO:0016020">
    <property type="term" value="C:membrane"/>
    <property type="evidence" value="ECO:0007669"/>
    <property type="project" value="UniProtKB-SubCell"/>
</dbReference>
<dbReference type="PANTHER" id="PTHR31042:SF84">
    <property type="match status" value="1"/>
</dbReference>
<dbReference type="Pfam" id="PF02485">
    <property type="entry name" value="Branch"/>
    <property type="match status" value="1"/>
</dbReference>
<evidence type="ECO:0000256" key="6">
    <source>
        <dbReference type="ARBA" id="ARBA00022679"/>
    </source>
</evidence>
<organism evidence="13">
    <name type="scientific">Brassica napus</name>
    <name type="common">Rape</name>
    <dbReference type="NCBI Taxonomy" id="3708"/>
    <lineage>
        <taxon>Eukaryota</taxon>
        <taxon>Viridiplantae</taxon>
        <taxon>Streptophyta</taxon>
        <taxon>Embryophyta</taxon>
        <taxon>Tracheophyta</taxon>
        <taxon>Spermatophyta</taxon>
        <taxon>Magnoliopsida</taxon>
        <taxon>eudicotyledons</taxon>
        <taxon>Gunneridae</taxon>
        <taxon>Pentapetalae</taxon>
        <taxon>rosids</taxon>
        <taxon>malvids</taxon>
        <taxon>Brassicales</taxon>
        <taxon>Brassicaceae</taxon>
        <taxon>Brassiceae</taxon>
        <taxon>Brassica</taxon>
    </lineage>
</organism>
<proteinExistence type="inferred from homology"/>
<feature type="domain" description="ENTH" evidence="12">
    <location>
        <begin position="1"/>
        <end position="125"/>
    </location>
</feature>
<dbReference type="GO" id="GO:0005794">
    <property type="term" value="C:Golgi apparatus"/>
    <property type="evidence" value="ECO:0007669"/>
    <property type="project" value="UniProtKB-SubCell"/>
</dbReference>
<dbReference type="SUPFAM" id="SSF48464">
    <property type="entry name" value="ENTH/VHS domain"/>
    <property type="match status" value="1"/>
</dbReference>
<dbReference type="InterPro" id="IPR044174">
    <property type="entry name" value="BC10-like"/>
</dbReference>
<evidence type="ECO:0000256" key="11">
    <source>
        <dbReference type="SAM" id="MobiDB-lite"/>
    </source>
</evidence>
<evidence type="ECO:0000256" key="3">
    <source>
        <dbReference type="ARBA" id="ARBA00004606"/>
    </source>
</evidence>
<feature type="compositionally biased region" description="Polar residues" evidence="11">
    <location>
        <begin position="393"/>
        <end position="402"/>
    </location>
</feature>
<dbReference type="GO" id="GO:0030136">
    <property type="term" value="C:clathrin-coated vesicle"/>
    <property type="evidence" value="ECO:0007669"/>
    <property type="project" value="UniProtKB-SubCell"/>
</dbReference>
<evidence type="ECO:0000256" key="7">
    <source>
        <dbReference type="ARBA" id="ARBA00023034"/>
    </source>
</evidence>
<dbReference type="Gene3D" id="1.25.40.90">
    <property type="match status" value="1"/>
</dbReference>
<feature type="compositionally biased region" description="Polar residues" evidence="11">
    <location>
        <begin position="253"/>
        <end position="266"/>
    </location>
</feature>
<feature type="compositionally biased region" description="Basic and acidic residues" evidence="11">
    <location>
        <begin position="173"/>
        <end position="199"/>
    </location>
</feature>
<feature type="compositionally biased region" description="Polar residues" evidence="11">
    <location>
        <begin position="200"/>
        <end position="210"/>
    </location>
</feature>
<evidence type="ECO:0000256" key="2">
    <source>
        <dbReference type="ARBA" id="ARBA00004555"/>
    </source>
</evidence>
<dbReference type="Pfam" id="PF01417">
    <property type="entry name" value="ENTH"/>
    <property type="match status" value="1"/>
</dbReference>
<keyword evidence="5" id="KW-0328">Glycosyltransferase</keyword>
<dbReference type="InterPro" id="IPR003406">
    <property type="entry name" value="Glyco_trans_14"/>
</dbReference>
<comment type="subcellular location">
    <subcellularLocation>
        <location evidence="1">Cytoplasmic vesicle</location>
        <location evidence="1">Clathrin-coated vesicle</location>
    </subcellularLocation>
    <subcellularLocation>
        <location evidence="2">Golgi apparatus</location>
    </subcellularLocation>
    <subcellularLocation>
        <location evidence="3">Membrane</location>
        <topology evidence="3">Single-pass type II membrane protein</topology>
    </subcellularLocation>
</comment>
<dbReference type="PANTHER" id="PTHR31042">
    <property type="entry name" value="CORE-2/I-BRANCHING BETA-1,6-N-ACETYLGLUCOSAMINYLTRANSFERASE FAMILY PROTEIN-RELATED"/>
    <property type="match status" value="1"/>
</dbReference>
<protein>
    <submittedName>
        <fullName evidence="13">Putative clathrin binding protein</fullName>
    </submittedName>
</protein>
<dbReference type="SMART" id="SM00273">
    <property type="entry name" value="ENTH"/>
    <property type="match status" value="1"/>
</dbReference>
<keyword evidence="9" id="KW-0325">Glycoprotein</keyword>
<dbReference type="AlphaFoldDB" id="I7DDZ4"/>
<feature type="compositionally biased region" description="Basic and acidic residues" evidence="11">
    <location>
        <begin position="211"/>
        <end position="227"/>
    </location>
</feature>
<evidence type="ECO:0000256" key="1">
    <source>
        <dbReference type="ARBA" id="ARBA00004132"/>
    </source>
</evidence>
<dbReference type="ExpressionAtlas" id="I7DDZ4">
    <property type="expression patterns" value="baseline"/>
</dbReference>
<dbReference type="InterPro" id="IPR013809">
    <property type="entry name" value="ENTH"/>
</dbReference>
<evidence type="ECO:0000256" key="5">
    <source>
        <dbReference type="ARBA" id="ARBA00022676"/>
    </source>
</evidence>
<keyword evidence="10" id="KW-0968">Cytoplasmic vesicle</keyword>
<accession>I7DDZ4</accession>
<evidence type="ECO:0000256" key="10">
    <source>
        <dbReference type="ARBA" id="ARBA00023329"/>
    </source>
</evidence>
<feature type="region of interest" description="Disordered" evidence="11">
    <location>
        <begin position="393"/>
        <end position="429"/>
    </location>
</feature>
<reference evidence="13" key="1">
    <citation type="submission" date="2012-04" db="EMBL/GenBank/DDBJ databases">
        <title>Identification and Characterization of BLMR1 Conferring Resistance to Leptosphaeria maculans in Brassica napus L.</title>
        <authorList>
            <person name="Li G.Y."/>
            <person name="Long Y.M."/>
        </authorList>
    </citation>
    <scope>NUCLEOTIDE SEQUENCE</scope>
</reference>
<evidence type="ECO:0000256" key="4">
    <source>
        <dbReference type="ARBA" id="ARBA00010130"/>
    </source>
</evidence>
<feature type="region of interest" description="Disordered" evidence="11">
    <location>
        <begin position="166"/>
        <end position="266"/>
    </location>
</feature>
<evidence type="ECO:0000256" key="8">
    <source>
        <dbReference type="ARBA" id="ARBA00023136"/>
    </source>
</evidence>
<dbReference type="PROSITE" id="PS50942">
    <property type="entry name" value="ENTH"/>
    <property type="match status" value="1"/>
</dbReference>
<comment type="similarity">
    <text evidence="4">Belongs to the epsin family.</text>
</comment>
<keyword evidence="7" id="KW-0333">Golgi apparatus</keyword>
<keyword evidence="6" id="KW-0808">Transferase</keyword>
<dbReference type="EMBL" id="JQ979417">
    <property type="protein sequence ID" value="AFO66521.1"/>
    <property type="molecule type" value="Genomic_DNA"/>
</dbReference>
<dbReference type="GO" id="GO:0016757">
    <property type="term" value="F:glycosyltransferase activity"/>
    <property type="evidence" value="ECO:0007669"/>
    <property type="project" value="UniProtKB-KW"/>
</dbReference>
<sequence>MEQKVLDATDNEPWGPHGTVLAEIAQATKKYSECQMVMSVLWTRLTERGKDWRYVYKVLAVIDYLISNGSERAVDEIIEHTYQIFSLTSFEYNEPNGKDVEINVRKKAENIVALLNNKEKISEIRDKATINRNKLVSIQVSFLWYVGLSSTGISYKSGSASFGGSFQSGSSNYDRDSRGKDKDDYESFQKSRRGVKSEEQSYTSKKSFSGTDHDNLSSGKKSPDSGKHSSIPSHASAAPSNNDDDFDDFDPRGTSSNKPTTGNANQVDLFGADLIGDFLDSGPTETSSTNNNGKFQESNLFAAATFVSASSPGTDFGSQTQKEVDLFSVSETSGTVSSAPPTVDLFASPEIVARLEAKIPKPEPMTTPSIVDPFAAVPMENFDGSDPFGAFTSHSASVSTGPQAPVLHGSATSTTSPMSLAGSKPHQLQKNDPFQVKSGIWADSLSRGLIDLNITARFGLGKTGLYSAHQQQQQQTPEISDYFFSSLSNQSVSTIKYTGLQSVVTTVTSGFVTCREDEPSSLSKWIQPPAVLMHNMTDEELLWRASFWPRRKEYPFQRVPKIAFMFLTKGPLPLALLWERFLKGHKGLYSVYVHPHPSFTAKFPAGSVFHQRQIPSQVAEWGRMTMCDAEKRLLANALLDISNEWFVLVSESCIPLFNFTTIYSYLSRSKHSFMGAFDDPGPFGRGRYNDNMEPEVPITKWRKGSQWFEINRELAATIVKDTLYYPKFKEFCRPACYVDEHYFPTMLTIEKPMALANRSLTWVDWSRGGPHPATFGRSDITEKFFEKILDGKNCVYNGRNTSMCYLFARKFAPSALESLLHIAPKILGY</sequence>
<dbReference type="CDD" id="cd03571">
    <property type="entry name" value="ENTH"/>
    <property type="match status" value="1"/>
</dbReference>
<evidence type="ECO:0000313" key="13">
    <source>
        <dbReference type="EMBL" id="AFO66521.1"/>
    </source>
</evidence>
<name>I7DDZ4_BRANA</name>
<evidence type="ECO:0000256" key="9">
    <source>
        <dbReference type="ARBA" id="ARBA00023180"/>
    </source>
</evidence>
<keyword evidence="8" id="KW-0472">Membrane</keyword>
<dbReference type="InterPro" id="IPR008942">
    <property type="entry name" value="ENTH_VHS"/>
</dbReference>